<feature type="non-terminal residue" evidence="1">
    <location>
        <position position="103"/>
    </location>
</feature>
<dbReference type="InParanoid" id="A0A165EXK1"/>
<feature type="non-terminal residue" evidence="1">
    <location>
        <position position="1"/>
    </location>
</feature>
<dbReference type="AlphaFoldDB" id="A0A165EXK1"/>
<dbReference type="InterPro" id="IPR016197">
    <property type="entry name" value="Chromo-like_dom_sf"/>
</dbReference>
<gene>
    <name evidence="1" type="ORF">EXIGLDRAFT_598394</name>
</gene>
<evidence type="ECO:0008006" key="3">
    <source>
        <dbReference type="Google" id="ProtNLM"/>
    </source>
</evidence>
<evidence type="ECO:0000313" key="2">
    <source>
        <dbReference type="Proteomes" id="UP000077266"/>
    </source>
</evidence>
<keyword evidence="2" id="KW-1185">Reference proteome</keyword>
<proteinExistence type="predicted"/>
<protein>
    <recommendedName>
        <fullName evidence="3">Chromo domain-containing protein</fullName>
    </recommendedName>
</protein>
<name>A0A165EXK1_EXIGL</name>
<accession>A0A165EXK1</accession>
<organism evidence="1 2">
    <name type="scientific">Exidia glandulosa HHB12029</name>
    <dbReference type="NCBI Taxonomy" id="1314781"/>
    <lineage>
        <taxon>Eukaryota</taxon>
        <taxon>Fungi</taxon>
        <taxon>Dikarya</taxon>
        <taxon>Basidiomycota</taxon>
        <taxon>Agaricomycotina</taxon>
        <taxon>Agaricomycetes</taxon>
        <taxon>Auriculariales</taxon>
        <taxon>Exidiaceae</taxon>
        <taxon>Exidia</taxon>
    </lineage>
</organism>
<sequence length="103" mass="11973">ASFKLVLPPELKKRNIHATFHADLLRTHIPNDDEKFPGREWEQIVAPVAKSQNKTVKEIVGFTKRGKKHIFFVRWSDSYVTEEEYRDVAHLQAFTDFCATMGI</sequence>
<dbReference type="OrthoDB" id="3158924at2759"/>
<reference evidence="1 2" key="1">
    <citation type="journal article" date="2016" name="Mol. Biol. Evol.">
        <title>Comparative Genomics of Early-Diverging Mushroom-Forming Fungi Provides Insights into the Origins of Lignocellulose Decay Capabilities.</title>
        <authorList>
            <person name="Nagy L.G."/>
            <person name="Riley R."/>
            <person name="Tritt A."/>
            <person name="Adam C."/>
            <person name="Daum C."/>
            <person name="Floudas D."/>
            <person name="Sun H."/>
            <person name="Yadav J.S."/>
            <person name="Pangilinan J."/>
            <person name="Larsson K.H."/>
            <person name="Matsuura K."/>
            <person name="Barry K."/>
            <person name="Labutti K."/>
            <person name="Kuo R."/>
            <person name="Ohm R.A."/>
            <person name="Bhattacharya S.S."/>
            <person name="Shirouzu T."/>
            <person name="Yoshinaga Y."/>
            <person name="Martin F.M."/>
            <person name="Grigoriev I.V."/>
            <person name="Hibbett D.S."/>
        </authorList>
    </citation>
    <scope>NUCLEOTIDE SEQUENCE [LARGE SCALE GENOMIC DNA]</scope>
    <source>
        <strain evidence="1 2">HHB12029</strain>
    </source>
</reference>
<dbReference type="Proteomes" id="UP000077266">
    <property type="component" value="Unassembled WGS sequence"/>
</dbReference>
<evidence type="ECO:0000313" key="1">
    <source>
        <dbReference type="EMBL" id="KZV87924.1"/>
    </source>
</evidence>
<dbReference type="SUPFAM" id="SSF54160">
    <property type="entry name" value="Chromo domain-like"/>
    <property type="match status" value="1"/>
</dbReference>
<dbReference type="EMBL" id="KV426111">
    <property type="protein sequence ID" value="KZV87924.1"/>
    <property type="molecule type" value="Genomic_DNA"/>
</dbReference>